<reference evidence="5" key="1">
    <citation type="submission" date="2021-07" db="EMBL/GenBank/DDBJ databases">
        <authorList>
            <person name="Catto M.A."/>
            <person name="Jacobson A."/>
            <person name="Kennedy G."/>
            <person name="Labadie P."/>
            <person name="Hunt B.G."/>
            <person name="Srinivasan R."/>
        </authorList>
    </citation>
    <scope>NUCLEOTIDE SEQUENCE</scope>
    <source>
        <strain evidence="5">PL_HMW_Pooled</strain>
        <tissue evidence="5">Head</tissue>
    </source>
</reference>
<feature type="compositionally biased region" description="Low complexity" evidence="3">
    <location>
        <begin position="89"/>
        <end position="98"/>
    </location>
</feature>
<feature type="compositionally biased region" description="Basic residues" evidence="3">
    <location>
        <begin position="136"/>
        <end position="151"/>
    </location>
</feature>
<dbReference type="Pfam" id="PF07653">
    <property type="entry name" value="SH3_2"/>
    <property type="match status" value="1"/>
</dbReference>
<gene>
    <name evidence="5" type="ORF">KUF71_013232</name>
</gene>
<feature type="region of interest" description="Disordered" evidence="3">
    <location>
        <begin position="274"/>
        <end position="297"/>
    </location>
</feature>
<proteinExistence type="predicted"/>
<organism evidence="5 6">
    <name type="scientific">Frankliniella fusca</name>
    <dbReference type="NCBI Taxonomy" id="407009"/>
    <lineage>
        <taxon>Eukaryota</taxon>
        <taxon>Metazoa</taxon>
        <taxon>Ecdysozoa</taxon>
        <taxon>Arthropoda</taxon>
        <taxon>Hexapoda</taxon>
        <taxon>Insecta</taxon>
        <taxon>Pterygota</taxon>
        <taxon>Neoptera</taxon>
        <taxon>Paraneoptera</taxon>
        <taxon>Thysanoptera</taxon>
        <taxon>Terebrantia</taxon>
        <taxon>Thripoidea</taxon>
        <taxon>Thripidae</taxon>
        <taxon>Frankliniella</taxon>
    </lineage>
</organism>
<comment type="caution">
    <text evidence="5">The sequence shown here is derived from an EMBL/GenBank/DDBJ whole genome shotgun (WGS) entry which is preliminary data.</text>
</comment>
<evidence type="ECO:0000313" key="5">
    <source>
        <dbReference type="EMBL" id="KAK3924959.1"/>
    </source>
</evidence>
<keyword evidence="6" id="KW-1185">Reference proteome</keyword>
<evidence type="ECO:0000256" key="3">
    <source>
        <dbReference type="SAM" id="MobiDB-lite"/>
    </source>
</evidence>
<dbReference type="AlphaFoldDB" id="A0AAE1HPF4"/>
<evidence type="ECO:0000313" key="6">
    <source>
        <dbReference type="Proteomes" id="UP001219518"/>
    </source>
</evidence>
<feature type="compositionally biased region" description="Low complexity" evidence="3">
    <location>
        <begin position="152"/>
        <end position="175"/>
    </location>
</feature>
<keyword evidence="1 2" id="KW-0728">SH3 domain</keyword>
<dbReference type="SUPFAM" id="SSF50044">
    <property type="entry name" value="SH3-domain"/>
    <property type="match status" value="1"/>
</dbReference>
<protein>
    <submittedName>
        <fullName evidence="5">Zinc finger CCCH domain-containing protein 40</fullName>
    </submittedName>
</protein>
<evidence type="ECO:0000256" key="2">
    <source>
        <dbReference type="PROSITE-ProRule" id="PRU00192"/>
    </source>
</evidence>
<feature type="compositionally biased region" description="Low complexity" evidence="3">
    <location>
        <begin position="274"/>
        <end position="287"/>
    </location>
</feature>
<dbReference type="InterPro" id="IPR001452">
    <property type="entry name" value="SH3_domain"/>
</dbReference>
<dbReference type="Gene3D" id="2.30.30.40">
    <property type="entry name" value="SH3 Domains"/>
    <property type="match status" value="1"/>
</dbReference>
<name>A0AAE1HPF4_9NEOP</name>
<evidence type="ECO:0000256" key="1">
    <source>
        <dbReference type="ARBA" id="ARBA00022443"/>
    </source>
</evidence>
<feature type="domain" description="SH3" evidence="4">
    <location>
        <begin position="385"/>
        <end position="442"/>
    </location>
</feature>
<sequence>MGAGSSLRSARRVLRGRLCSLCPSRRSPAAATAAAAAAVKGVEAGGAAGVAAPSQDAVIVMPLDNPPDVIGAHERYYSPGGYPYCLGRTRTLPTQHQHPPQPPPQRPEHAAADPSRKTSSRSEARSRSPAASGTHHPQHGRRRRHHHRGRSSKPTSSRCSRPSSRPSSRPQPQRLSRACFGYDIEDVDGFLAKASMQSPANIPMVLATACTLYRTREGGWQEEVSLPLGMVLNGVFRAAGWLYAQTPHGHEGYVRYTSCLPLGIIPQQQRVQVRAATATTPSPSSQRSSRRLRRPGPCWDTASDIFPYPALCSGNRTDTDKMRDTRSERAYSSRSSRRPCRWGLNLEGLLEARRAEKRVDALYIQACAGPGPGPGPSPPASSRPRPGTLVVVQRTYNGFGLSLARGDVVAILENEDSGLLRVQDRHGREGLVPASLTDSGYL</sequence>
<accession>A0AAE1HPF4</accession>
<dbReference type="CDD" id="cd00174">
    <property type="entry name" value="SH3"/>
    <property type="match status" value="1"/>
</dbReference>
<feature type="region of interest" description="Disordered" evidence="3">
    <location>
        <begin position="87"/>
        <end position="175"/>
    </location>
</feature>
<dbReference type="InterPro" id="IPR036028">
    <property type="entry name" value="SH3-like_dom_sf"/>
</dbReference>
<reference evidence="5" key="2">
    <citation type="journal article" date="2023" name="BMC Genomics">
        <title>Pest status, molecular evolution, and epigenetic factors derived from the genome assembly of Frankliniella fusca, a thysanopteran phytovirus vector.</title>
        <authorList>
            <person name="Catto M.A."/>
            <person name="Labadie P.E."/>
            <person name="Jacobson A.L."/>
            <person name="Kennedy G.G."/>
            <person name="Srinivasan R."/>
            <person name="Hunt B.G."/>
        </authorList>
    </citation>
    <scope>NUCLEOTIDE SEQUENCE</scope>
    <source>
        <strain evidence="5">PL_HMW_Pooled</strain>
    </source>
</reference>
<dbReference type="PROSITE" id="PS50002">
    <property type="entry name" value="SH3"/>
    <property type="match status" value="1"/>
</dbReference>
<dbReference type="Proteomes" id="UP001219518">
    <property type="component" value="Unassembled WGS sequence"/>
</dbReference>
<dbReference type="EMBL" id="JAHWGI010001208">
    <property type="protein sequence ID" value="KAK3924959.1"/>
    <property type="molecule type" value="Genomic_DNA"/>
</dbReference>
<evidence type="ECO:0000259" key="4">
    <source>
        <dbReference type="PROSITE" id="PS50002"/>
    </source>
</evidence>
<feature type="compositionally biased region" description="Basic and acidic residues" evidence="3">
    <location>
        <begin position="106"/>
        <end position="126"/>
    </location>
</feature>